<sequence>MTRALIINAHQYYDWAKGELNAHLAGVIEQELQAKGFTVRHTRIDDGYDVQEEVEKHQWADLIILQTPVYWFGAPWTHKKYLDEVFNHAITGQTLITDDGRSRQDPSRQYGSGGNMQGKRFMMSLTWNAPAAAFGDQRQRLFAGSTDHDAFQHIANCYKFCGADILPTFSCFDVVKAPTIEQDVKRLEAHLNALIPAQAVTTEAEEALV</sequence>
<dbReference type="SUPFAM" id="SSF52218">
    <property type="entry name" value="Flavoproteins"/>
    <property type="match status" value="1"/>
</dbReference>
<evidence type="ECO:0000256" key="4">
    <source>
        <dbReference type="ARBA" id="ARBA00037981"/>
    </source>
</evidence>
<dbReference type="RefSeq" id="WP_395545549.1">
    <property type="nucleotide sequence ID" value="NZ_CP166302.1"/>
</dbReference>
<dbReference type="PANTHER" id="PTHR46305">
    <property type="match status" value="1"/>
</dbReference>
<keyword evidence="3" id="KW-0274">FAD</keyword>
<dbReference type="PANTHER" id="PTHR46305:SF3">
    <property type="entry name" value="NADPH:QUINONE OXIDOREDUCTASE MDAB"/>
    <property type="match status" value="1"/>
</dbReference>
<dbReference type="Pfam" id="PF02525">
    <property type="entry name" value="Flavodoxin_2"/>
    <property type="match status" value="1"/>
</dbReference>
<dbReference type="EMBL" id="JBGFTR010000016">
    <property type="protein sequence ID" value="MFH7565867.1"/>
    <property type="molecule type" value="Genomic_DNA"/>
</dbReference>
<evidence type="ECO:0000256" key="1">
    <source>
        <dbReference type="ARBA" id="ARBA00001974"/>
    </source>
</evidence>
<keyword evidence="6" id="KW-0560">Oxidoreductase</keyword>
<evidence type="ECO:0000313" key="7">
    <source>
        <dbReference type="Proteomes" id="UP001610706"/>
    </source>
</evidence>
<evidence type="ECO:0000256" key="2">
    <source>
        <dbReference type="ARBA" id="ARBA00022630"/>
    </source>
</evidence>
<evidence type="ECO:0000313" key="6">
    <source>
        <dbReference type="EMBL" id="MFH7565867.1"/>
    </source>
</evidence>
<dbReference type="InterPro" id="IPR052397">
    <property type="entry name" value="NADPH-QR_MdaB"/>
</dbReference>
<feature type="domain" description="Flavodoxin-like fold" evidence="5">
    <location>
        <begin position="3"/>
        <end position="191"/>
    </location>
</feature>
<dbReference type="InterPro" id="IPR003680">
    <property type="entry name" value="Flavodoxin_fold"/>
</dbReference>
<evidence type="ECO:0000256" key="3">
    <source>
        <dbReference type="ARBA" id="ARBA00022827"/>
    </source>
</evidence>
<comment type="cofactor">
    <cofactor evidence="1">
        <name>FAD</name>
        <dbReference type="ChEBI" id="CHEBI:57692"/>
    </cofactor>
</comment>
<comment type="similarity">
    <text evidence="4">Belongs to the oxidoreductase MdaB family.</text>
</comment>
<dbReference type="Proteomes" id="UP001610706">
    <property type="component" value="Unassembled WGS sequence"/>
</dbReference>
<gene>
    <name evidence="6" type="ORF">AB9R89_11090</name>
</gene>
<name>A0ABW7P318_9GAMM</name>
<accession>A0ABW7P318</accession>
<proteinExistence type="inferred from homology"/>
<dbReference type="EC" id="1.-.-.-" evidence="6"/>
<dbReference type="Gene3D" id="3.40.50.360">
    <property type="match status" value="1"/>
</dbReference>
<evidence type="ECO:0000259" key="5">
    <source>
        <dbReference type="Pfam" id="PF02525"/>
    </source>
</evidence>
<organism evidence="6 7">
    <name type="scientific">Oceanimonas smirnovii</name>
    <dbReference type="NCBI Taxonomy" id="264574"/>
    <lineage>
        <taxon>Bacteria</taxon>
        <taxon>Pseudomonadati</taxon>
        <taxon>Pseudomonadota</taxon>
        <taxon>Gammaproteobacteria</taxon>
        <taxon>Aeromonadales</taxon>
        <taxon>Aeromonadaceae</taxon>
        <taxon>Oceanimonas</taxon>
    </lineage>
</organism>
<keyword evidence="2" id="KW-0285">Flavoprotein</keyword>
<dbReference type="InterPro" id="IPR029039">
    <property type="entry name" value="Flavoprotein-like_sf"/>
</dbReference>
<dbReference type="GO" id="GO:0016491">
    <property type="term" value="F:oxidoreductase activity"/>
    <property type="evidence" value="ECO:0007669"/>
    <property type="project" value="UniProtKB-KW"/>
</dbReference>
<comment type="caution">
    <text evidence="6">The sequence shown here is derived from an EMBL/GenBank/DDBJ whole genome shotgun (WGS) entry which is preliminary data.</text>
</comment>
<reference evidence="6 7" key="1">
    <citation type="submission" date="2024-08" db="EMBL/GenBank/DDBJ databases">
        <title>Oceanimonas smirnovii Genome sequencing and assembly.</title>
        <authorList>
            <person name="Tang B."/>
        </authorList>
    </citation>
    <scope>NUCLEOTIDE SEQUENCE [LARGE SCALE GENOMIC DNA]</scope>
    <source>
        <strain evidence="6 7">OS2020-119</strain>
    </source>
</reference>
<protein>
    <submittedName>
        <fullName evidence="6">NAD(P)H-dependent oxidoreductase</fullName>
        <ecNumber evidence="6">1.-.-.-</ecNumber>
    </submittedName>
</protein>
<keyword evidence="7" id="KW-1185">Reference proteome</keyword>